<evidence type="ECO:0000256" key="7">
    <source>
        <dbReference type="ARBA" id="ARBA00023277"/>
    </source>
</evidence>
<name>A0A7D4BS55_9BACT</name>
<dbReference type="CDD" id="cd07505">
    <property type="entry name" value="HAD_BPGM-like"/>
    <property type="match status" value="1"/>
</dbReference>
<dbReference type="InterPro" id="IPR010976">
    <property type="entry name" value="B-phosphoglucomutase_hydrolase"/>
</dbReference>
<dbReference type="InterPro" id="IPR051600">
    <property type="entry name" value="Beta-PGM-like"/>
</dbReference>
<dbReference type="SFLD" id="SFLDG01135">
    <property type="entry name" value="C1.5.6:_HAD__Beta-PGM__Phospha"/>
    <property type="match status" value="1"/>
</dbReference>
<proteinExistence type="inferred from homology"/>
<comment type="cofactor">
    <cofactor evidence="1">
        <name>Mg(2+)</name>
        <dbReference type="ChEBI" id="CHEBI:18420"/>
    </cofactor>
</comment>
<keyword evidence="7" id="KW-0119">Carbohydrate metabolism</keyword>
<evidence type="ECO:0000256" key="6">
    <source>
        <dbReference type="ARBA" id="ARBA00023235"/>
    </source>
</evidence>
<dbReference type="InterPro" id="IPR041492">
    <property type="entry name" value="HAD_2"/>
</dbReference>
<dbReference type="InterPro" id="IPR036412">
    <property type="entry name" value="HAD-like_sf"/>
</dbReference>
<dbReference type="KEGG" id="ttz:FHG85_07450"/>
<dbReference type="AlphaFoldDB" id="A0A7D4BS55"/>
<evidence type="ECO:0000313" key="12">
    <source>
        <dbReference type="Proteomes" id="UP000500961"/>
    </source>
</evidence>
<keyword evidence="5" id="KW-0460">Magnesium</keyword>
<comment type="similarity">
    <text evidence="2">Belongs to the HAD-like hydrolase superfamily. CbbY/CbbZ/Gph/YieH family.</text>
</comment>
<dbReference type="PRINTS" id="PR00413">
    <property type="entry name" value="HADHALOGNASE"/>
</dbReference>
<dbReference type="RefSeq" id="WP_173074514.1">
    <property type="nucleotide sequence ID" value="NZ_CP041345.1"/>
</dbReference>
<reference evidence="11 12" key="1">
    <citation type="submission" date="2019-07" db="EMBL/GenBank/DDBJ databases">
        <title>Thalassofilum flectens gen. nov., sp. nov., a novel moderate thermophilic anaerobe from a shallow sea hot spring in Kunashir Island (Russia), representing a new family in the order Bacteroidales, and proposal of Thalassofilacea fam. nov.</title>
        <authorList>
            <person name="Kochetkova T.V."/>
            <person name="Podosokorskaya O.A."/>
            <person name="Novikov A."/>
            <person name="Elcheninov A.G."/>
            <person name="Toshchakov S.V."/>
            <person name="Kublanov I.V."/>
        </authorList>
    </citation>
    <scope>NUCLEOTIDE SEQUENCE [LARGE SCALE GENOMIC DNA]</scope>
    <source>
        <strain evidence="11 12">38-H</strain>
    </source>
</reference>
<dbReference type="SFLD" id="SFLDG01129">
    <property type="entry name" value="C1.5:_HAD__Beta-PGM__Phosphata"/>
    <property type="match status" value="1"/>
</dbReference>
<evidence type="ECO:0000256" key="8">
    <source>
        <dbReference type="ARBA" id="ARBA00044926"/>
    </source>
</evidence>
<dbReference type="SUPFAM" id="SSF56784">
    <property type="entry name" value="HAD-like"/>
    <property type="match status" value="1"/>
</dbReference>
<evidence type="ECO:0000256" key="9">
    <source>
        <dbReference type="ARBA" id="ARBA00044968"/>
    </source>
</evidence>
<dbReference type="InterPro" id="IPR023214">
    <property type="entry name" value="HAD_sf"/>
</dbReference>
<dbReference type="Gene3D" id="3.40.50.1000">
    <property type="entry name" value="HAD superfamily/HAD-like"/>
    <property type="match status" value="1"/>
</dbReference>
<dbReference type="NCBIfam" id="TIGR01509">
    <property type="entry name" value="HAD-SF-IA-v3"/>
    <property type="match status" value="1"/>
</dbReference>
<dbReference type="Gene3D" id="1.10.150.240">
    <property type="entry name" value="Putative phosphatase, domain 2"/>
    <property type="match status" value="1"/>
</dbReference>
<comment type="catalytic activity">
    <reaction evidence="8">
        <text>beta-D-glucose 1-phosphate = beta-D-glucose 6-phosphate</text>
        <dbReference type="Rhea" id="RHEA:20113"/>
        <dbReference type="ChEBI" id="CHEBI:57684"/>
        <dbReference type="ChEBI" id="CHEBI:58247"/>
        <dbReference type="EC" id="5.4.2.6"/>
    </reaction>
</comment>
<evidence type="ECO:0000256" key="3">
    <source>
        <dbReference type="ARBA" id="ARBA00022553"/>
    </source>
</evidence>
<evidence type="ECO:0000256" key="1">
    <source>
        <dbReference type="ARBA" id="ARBA00001946"/>
    </source>
</evidence>
<sequence>MNITNILKFEGFIFDMDGVIVDNYLFHIEAWGKFCEKYGLKYSKEDFAARYFGKTNADILQGLFQKEMSKSEIKNLGEEKEAIYRKIYEPSIKPLPGLKPFLTRLKEEDKKIAVASSAPQSNIDFVVKHTGIKQYIDVMVNGDMVTKGKPNPDIFLMASSMLGIEPHKCVVFEDSFSGIQAALNAGMHVVAVATTHKINEHDKKLEIIKDFNSFKKTS</sequence>
<dbReference type="EMBL" id="CP041345">
    <property type="protein sequence ID" value="QKG80101.1"/>
    <property type="molecule type" value="Genomic_DNA"/>
</dbReference>
<keyword evidence="12" id="KW-1185">Reference proteome</keyword>
<evidence type="ECO:0000256" key="2">
    <source>
        <dbReference type="ARBA" id="ARBA00006171"/>
    </source>
</evidence>
<dbReference type="PANTHER" id="PTHR46193">
    <property type="entry name" value="6-PHOSPHOGLUCONATE PHOSPHATASE"/>
    <property type="match status" value="1"/>
</dbReference>
<evidence type="ECO:0000256" key="10">
    <source>
        <dbReference type="ARBA" id="ARBA00044991"/>
    </source>
</evidence>
<accession>A0A7D4BS55</accession>
<organism evidence="11 12">
    <name type="scientific">Tenuifilum thalassicum</name>
    <dbReference type="NCBI Taxonomy" id="2590900"/>
    <lineage>
        <taxon>Bacteria</taxon>
        <taxon>Pseudomonadati</taxon>
        <taxon>Bacteroidota</taxon>
        <taxon>Bacteroidia</taxon>
        <taxon>Bacteroidales</taxon>
        <taxon>Tenuifilaceae</taxon>
        <taxon>Tenuifilum</taxon>
    </lineage>
</organism>
<dbReference type="Pfam" id="PF13419">
    <property type="entry name" value="HAD_2"/>
    <property type="match status" value="1"/>
</dbReference>
<protein>
    <recommendedName>
        <fullName evidence="10">Beta-phosphoglucomutase</fullName>
        <ecNumber evidence="9">5.4.2.6</ecNumber>
    </recommendedName>
</protein>
<evidence type="ECO:0000256" key="4">
    <source>
        <dbReference type="ARBA" id="ARBA00022723"/>
    </source>
</evidence>
<dbReference type="GO" id="GO:0046872">
    <property type="term" value="F:metal ion binding"/>
    <property type="evidence" value="ECO:0007669"/>
    <property type="project" value="UniProtKB-KW"/>
</dbReference>
<gene>
    <name evidence="11" type="ORF">FHG85_07450</name>
</gene>
<dbReference type="InterPro" id="IPR023198">
    <property type="entry name" value="PGP-like_dom2"/>
</dbReference>
<keyword evidence="3" id="KW-0597">Phosphoprotein</keyword>
<keyword evidence="4" id="KW-0479">Metal-binding</keyword>
<dbReference type="Proteomes" id="UP000500961">
    <property type="component" value="Chromosome"/>
</dbReference>
<evidence type="ECO:0000313" key="11">
    <source>
        <dbReference type="EMBL" id="QKG80101.1"/>
    </source>
</evidence>
<evidence type="ECO:0000256" key="5">
    <source>
        <dbReference type="ARBA" id="ARBA00022842"/>
    </source>
</evidence>
<dbReference type="PANTHER" id="PTHR46193:SF18">
    <property type="entry name" value="HEXITOL PHOSPHATASE B"/>
    <property type="match status" value="1"/>
</dbReference>
<dbReference type="GO" id="GO:0008801">
    <property type="term" value="F:beta-phosphoglucomutase activity"/>
    <property type="evidence" value="ECO:0007669"/>
    <property type="project" value="UniProtKB-EC"/>
</dbReference>
<dbReference type="NCBIfam" id="TIGR02009">
    <property type="entry name" value="PGMB-YQAB-SF"/>
    <property type="match status" value="1"/>
</dbReference>
<dbReference type="EC" id="5.4.2.6" evidence="9"/>
<dbReference type="SFLD" id="SFLDS00003">
    <property type="entry name" value="Haloacid_Dehalogenase"/>
    <property type="match status" value="1"/>
</dbReference>
<keyword evidence="6" id="KW-0413">Isomerase</keyword>
<dbReference type="InterPro" id="IPR006439">
    <property type="entry name" value="HAD-SF_hydro_IA"/>
</dbReference>